<sequence>MNVATMDPSNVEKCQDDESRLTLVYARSREHVQSKHLAVVYSFYHQYSLPAGQDEIIVPTVCVNLNKNEAVSHRSVLLRYV</sequence>
<comment type="caution">
    <text evidence="1">The sequence shown here is derived from an EMBL/GenBank/DDBJ whole genome shotgun (WGS) entry which is preliminary data.</text>
</comment>
<name>A0A8X6HMW4_TRICU</name>
<evidence type="ECO:0000313" key="1">
    <source>
        <dbReference type="EMBL" id="GFQ89574.1"/>
    </source>
</evidence>
<dbReference type="AlphaFoldDB" id="A0A8X6HMW4"/>
<accession>A0A8X6HMW4</accession>
<proteinExistence type="predicted"/>
<reference evidence="1" key="1">
    <citation type="submission" date="2020-07" db="EMBL/GenBank/DDBJ databases">
        <title>Multicomponent nature underlies the extraordinary mechanical properties of spider dragline silk.</title>
        <authorList>
            <person name="Kono N."/>
            <person name="Nakamura H."/>
            <person name="Mori M."/>
            <person name="Yoshida Y."/>
            <person name="Ohtoshi R."/>
            <person name="Malay A.D."/>
            <person name="Moran D.A.P."/>
            <person name="Tomita M."/>
            <person name="Numata K."/>
            <person name="Arakawa K."/>
        </authorList>
    </citation>
    <scope>NUCLEOTIDE SEQUENCE</scope>
</reference>
<protein>
    <submittedName>
        <fullName evidence="1">Uncharacterized protein</fullName>
    </submittedName>
</protein>
<dbReference type="EMBL" id="BMAO01023578">
    <property type="protein sequence ID" value="GFQ89574.1"/>
    <property type="molecule type" value="Genomic_DNA"/>
</dbReference>
<dbReference type="Proteomes" id="UP000887116">
    <property type="component" value="Unassembled WGS sequence"/>
</dbReference>
<keyword evidence="2" id="KW-1185">Reference proteome</keyword>
<gene>
    <name evidence="1" type="ORF">TNCT_503551</name>
</gene>
<evidence type="ECO:0000313" key="2">
    <source>
        <dbReference type="Proteomes" id="UP000887116"/>
    </source>
</evidence>
<organism evidence="1 2">
    <name type="scientific">Trichonephila clavata</name>
    <name type="common">Joro spider</name>
    <name type="synonym">Nephila clavata</name>
    <dbReference type="NCBI Taxonomy" id="2740835"/>
    <lineage>
        <taxon>Eukaryota</taxon>
        <taxon>Metazoa</taxon>
        <taxon>Ecdysozoa</taxon>
        <taxon>Arthropoda</taxon>
        <taxon>Chelicerata</taxon>
        <taxon>Arachnida</taxon>
        <taxon>Araneae</taxon>
        <taxon>Araneomorphae</taxon>
        <taxon>Entelegynae</taxon>
        <taxon>Araneoidea</taxon>
        <taxon>Nephilidae</taxon>
        <taxon>Trichonephila</taxon>
    </lineage>
</organism>